<keyword evidence="4" id="KW-1185">Reference proteome</keyword>
<organism evidence="3 4">
    <name type="scientific">Knipowitschia caucasica</name>
    <name type="common">Caucasian dwarf goby</name>
    <name type="synonym">Pomatoschistus caucasicus</name>
    <dbReference type="NCBI Taxonomy" id="637954"/>
    <lineage>
        <taxon>Eukaryota</taxon>
        <taxon>Metazoa</taxon>
        <taxon>Chordata</taxon>
        <taxon>Craniata</taxon>
        <taxon>Vertebrata</taxon>
        <taxon>Euteleostomi</taxon>
        <taxon>Actinopterygii</taxon>
        <taxon>Neopterygii</taxon>
        <taxon>Teleostei</taxon>
        <taxon>Neoteleostei</taxon>
        <taxon>Acanthomorphata</taxon>
        <taxon>Gobiaria</taxon>
        <taxon>Gobiiformes</taxon>
        <taxon>Gobioidei</taxon>
        <taxon>Gobiidae</taxon>
        <taxon>Gobiinae</taxon>
        <taxon>Knipowitschia</taxon>
    </lineage>
</organism>
<sequence length="360" mass="40285">MLTPGLMWTDDGQVIELDVFLKRIYSGISWREQKAANKEVHSQKENVQGQKGDFRGIAGPEVLTKNGRIRGKTLDKAHVFYGVPYAGQPTGAYRWKPPRAVSPWTGVYDATYARAACMQACAGLYSQECPKQLSEDCLYLNIFIPLDVNLSVPLWNPLPVLVWIHGGNFIAGHSSKPLYDGRFISNFTRTVVVSLDYRLGAFGFLVSGKDPLSSAVGNYGLMDQQAALLWVQRNIAVFGGDPGKVLFLCAKLLNPFRFLEVFETWGPCVDGELIKEQAVRAFRMGHWQKDKPVLLGTTSEEGVLFVYAVFNKPVSAVESTVYITAIFKQHTLRILHKYLPLFHDTDRRGMLAQVSHLVLQ</sequence>
<name>A0AAV2IZZ4_KNICA</name>
<reference evidence="3 4" key="1">
    <citation type="submission" date="2024-04" db="EMBL/GenBank/DDBJ databases">
        <authorList>
            <person name="Waldvogel A.-M."/>
            <person name="Schoenle A."/>
        </authorList>
    </citation>
    <scope>NUCLEOTIDE SEQUENCE [LARGE SCALE GENOMIC DNA]</scope>
</reference>
<dbReference type="Proteomes" id="UP001497482">
    <property type="component" value="Chromosome 1"/>
</dbReference>
<comment type="similarity">
    <text evidence="1">Belongs to the type-B carboxylesterase/lipase family.</text>
</comment>
<dbReference type="InterPro" id="IPR002018">
    <property type="entry name" value="CarbesteraseB"/>
</dbReference>
<dbReference type="PANTHER" id="PTHR45570:SF1">
    <property type="entry name" value="CARBOXYLIC ESTER HYDROLASE"/>
    <property type="match status" value="1"/>
</dbReference>
<evidence type="ECO:0000313" key="4">
    <source>
        <dbReference type="Proteomes" id="UP001497482"/>
    </source>
</evidence>
<dbReference type="AlphaFoldDB" id="A0AAV2IZZ4"/>
<evidence type="ECO:0000259" key="2">
    <source>
        <dbReference type="Pfam" id="PF00135"/>
    </source>
</evidence>
<gene>
    <name evidence="3" type="ORF">KC01_LOCUS2388</name>
</gene>
<dbReference type="EMBL" id="OZ035823">
    <property type="protein sequence ID" value="CAL1570040.1"/>
    <property type="molecule type" value="Genomic_DNA"/>
</dbReference>
<dbReference type="PROSITE" id="PS00941">
    <property type="entry name" value="CARBOXYLESTERASE_B_2"/>
    <property type="match status" value="1"/>
</dbReference>
<evidence type="ECO:0000313" key="3">
    <source>
        <dbReference type="EMBL" id="CAL1570040.1"/>
    </source>
</evidence>
<dbReference type="Gene3D" id="3.40.50.1820">
    <property type="entry name" value="alpha/beta hydrolase"/>
    <property type="match status" value="2"/>
</dbReference>
<dbReference type="PANTHER" id="PTHR45570">
    <property type="entry name" value="CARBOXYLIC ESTER HYDROLASE"/>
    <property type="match status" value="1"/>
</dbReference>
<feature type="domain" description="Carboxylesterase type B" evidence="2">
    <location>
        <begin position="60"/>
        <end position="246"/>
    </location>
</feature>
<dbReference type="InterPro" id="IPR019819">
    <property type="entry name" value="Carboxylesterase_B_CS"/>
</dbReference>
<dbReference type="SUPFAM" id="SSF53474">
    <property type="entry name" value="alpha/beta-Hydrolases"/>
    <property type="match status" value="1"/>
</dbReference>
<protein>
    <recommendedName>
        <fullName evidence="2">Carboxylesterase type B domain-containing protein</fullName>
    </recommendedName>
</protein>
<dbReference type="InterPro" id="IPR029058">
    <property type="entry name" value="AB_hydrolase_fold"/>
</dbReference>
<proteinExistence type="inferred from homology"/>
<accession>A0AAV2IZZ4</accession>
<evidence type="ECO:0000256" key="1">
    <source>
        <dbReference type="ARBA" id="ARBA00005964"/>
    </source>
</evidence>
<dbReference type="Pfam" id="PF00135">
    <property type="entry name" value="COesterase"/>
    <property type="match status" value="1"/>
</dbReference>